<reference evidence="2 4" key="1">
    <citation type="journal article" date="2015" name="Biotechnol. Bioeng.">
        <title>Genome sequence and phenotypic characterization of Caulobacter segnis.</title>
        <authorList>
            <person name="Patel S."/>
            <person name="Fletcher B."/>
            <person name="Scott D.C."/>
            <person name="Ely B."/>
        </authorList>
    </citation>
    <scope>NUCLEOTIDE SEQUENCE [LARGE SCALE GENOMIC DNA]</scope>
    <source>
        <strain evidence="2 4">PS02</strain>
    </source>
</reference>
<gene>
    <name evidence="2" type="primary">yhbU_1</name>
    <name evidence="3" type="synonym">ydcP_2</name>
    <name evidence="3" type="ORF">CLCOS_35670</name>
    <name evidence="2" type="ORF">WX73_00833</name>
</gene>
<evidence type="ECO:0000313" key="2">
    <source>
        <dbReference type="EMBL" id="OAA92541.1"/>
    </source>
</evidence>
<dbReference type="EC" id="3.4.-.-" evidence="2 3"/>
<dbReference type="Pfam" id="PF01136">
    <property type="entry name" value="Peptidase_U32"/>
    <property type="match status" value="2"/>
</dbReference>
<protein>
    <submittedName>
        <fullName evidence="3">Protease YdcP</fullName>
        <ecNumber evidence="2 3">3.4.-.-</ecNumber>
    </submittedName>
    <submittedName>
        <fullName evidence="2">Putative protease YhbU</fullName>
    </submittedName>
</protein>
<dbReference type="PANTHER" id="PTHR30217">
    <property type="entry name" value="PEPTIDASE U32 FAMILY"/>
    <property type="match status" value="1"/>
</dbReference>
<dbReference type="PATRIC" id="fig|1705578.3.peg.1221"/>
<dbReference type="Pfam" id="PF12392">
    <property type="entry name" value="DUF3656"/>
    <property type="match status" value="1"/>
</dbReference>
<dbReference type="GO" id="GO:0008233">
    <property type="term" value="F:peptidase activity"/>
    <property type="evidence" value="ECO:0007669"/>
    <property type="project" value="UniProtKB-KW"/>
</dbReference>
<proteinExistence type="predicted"/>
<dbReference type="RefSeq" id="WP_063601477.1">
    <property type="nucleotide sequence ID" value="NZ_LITQ01000019.1"/>
</dbReference>
<evidence type="ECO:0000313" key="4">
    <source>
        <dbReference type="Proteomes" id="UP000077384"/>
    </source>
</evidence>
<keyword evidence="2" id="KW-0645">Protease</keyword>
<keyword evidence="5" id="KW-1185">Reference proteome</keyword>
<reference evidence="3 5" key="2">
    <citation type="journal article" date="2016" name="Front. Microbiol.">
        <title>Industrial Acetogenic Biocatalysts: A Comparative Metabolic and Genomic Analysis.</title>
        <authorList>
            <person name="Bengelsdorf F."/>
            <person name="Poehlein A."/>
            <person name="Sonja S."/>
            <person name="Erz C."/>
            <person name="Hummel T."/>
            <person name="Hoffmeister S."/>
            <person name="Daniel R."/>
            <person name="Durre P."/>
        </authorList>
    </citation>
    <scope>NUCLEOTIDE SEQUENCE [LARGE SCALE GENOMIC DNA]</scope>
    <source>
        <strain evidence="3 5">PTA-10522</strain>
    </source>
</reference>
<name>A0A166SMV2_9CLOT</name>
<dbReference type="InterPro" id="IPR001539">
    <property type="entry name" value="Peptidase_U32"/>
</dbReference>
<dbReference type="GO" id="GO:0006508">
    <property type="term" value="P:proteolysis"/>
    <property type="evidence" value="ECO:0007669"/>
    <property type="project" value="UniProtKB-KW"/>
</dbReference>
<dbReference type="EMBL" id="LITQ01000019">
    <property type="protein sequence ID" value="OAA92541.1"/>
    <property type="molecule type" value="Genomic_DNA"/>
</dbReference>
<evidence type="ECO:0000313" key="5">
    <source>
        <dbReference type="Proteomes" id="UP000093694"/>
    </source>
</evidence>
<dbReference type="InterPro" id="IPR020988">
    <property type="entry name" value="Pept_U32_collagenase"/>
</dbReference>
<sequence>MKKVELLAPAGNLESLYAAVQAGADAVYLGGNKFSARAYASNFDDRTMKEAVEYCHLYNVKVYVTINTIMKEKELKEACKYAEFLYNVGVDALIIQDIGLASLLREKLPEFELHASTQMTVHNGEAALSLSKLGFKRIVLSRELSLKEIEYISKTLKIETEIFIHGALCVCYSGQCLMSSMIGGRSGNRGRCAQPCRLPYEIVNKKDKCKHKGYVLSPKDMCTIEDIKEIIESGASSLKIEGRMKRPEYVAGVVSEYRNAIDNFYQDGKKLKDLSYIEGSKKRLLQLFNRQGFSKAYLYKNTGKDMMAYSFPKNTGIEIGEVNSDKSILLTEDISEGDGVRIGTSGFTISKLVKSGKETARAYKGERVKISPANYKVGDRIYKTSDLIQLKKLEKIYEDHYGKKINLCLKIRFEVGKPVTLYCNYDKNDFRVEGQIVEEALKQPLSKERIYKSLNKTGNNIFKFDSIEFEIFQPGFLPISDLNEIRRRLLDEIKQYILNKNKKSSISSKKVYEVPVLKNNFDKVYLPPKMVFVNTNEQLKAVMESSFEHICINPFKQIKINNLNNLKSKKIYIKVPNIVKNEFNYIEKFIDKNLDKIEGIVTANLGIISKFRNKLNIVGDYKLNITNSCALEFYSKIMNGSCLSVELSRHEINELIRNSNFKAQMFVYGKVELMVSEYCAIGSTFGGKTTSKNCKGTCKEGEFFLIDRKKKEFPLDTDEFCRSYIYNSVATNLISNIEELRNMGIDSFRVDFIDEDYSKTKKILECFEKEEFHGDFSEFTRGHYKNSIE</sequence>
<keyword evidence="2" id="KW-0378">Hydrolase</keyword>
<organism evidence="2 4">
    <name type="scientific">Clostridium coskatii</name>
    <dbReference type="NCBI Taxonomy" id="1705578"/>
    <lineage>
        <taxon>Bacteria</taxon>
        <taxon>Bacillati</taxon>
        <taxon>Bacillota</taxon>
        <taxon>Clostridia</taxon>
        <taxon>Eubacteriales</taxon>
        <taxon>Clostridiaceae</taxon>
        <taxon>Clostridium</taxon>
    </lineage>
</organism>
<comment type="caution">
    <text evidence="2">The sequence shown here is derived from an EMBL/GenBank/DDBJ whole genome shotgun (WGS) entry which is preliminary data.</text>
</comment>
<dbReference type="Proteomes" id="UP000077384">
    <property type="component" value="Unassembled WGS sequence"/>
</dbReference>
<dbReference type="Proteomes" id="UP000093694">
    <property type="component" value="Unassembled WGS sequence"/>
</dbReference>
<dbReference type="PANTHER" id="PTHR30217:SF10">
    <property type="entry name" value="23S RRNA 5-HYDROXYCYTIDINE C2501 SYNTHASE"/>
    <property type="match status" value="1"/>
</dbReference>
<dbReference type="PROSITE" id="PS01276">
    <property type="entry name" value="PEPTIDASE_U32"/>
    <property type="match status" value="1"/>
</dbReference>
<dbReference type="InterPro" id="IPR051454">
    <property type="entry name" value="RNA/ubiquinone_mod_enzymes"/>
</dbReference>
<evidence type="ECO:0000313" key="3">
    <source>
        <dbReference type="EMBL" id="OBR91279.1"/>
    </source>
</evidence>
<dbReference type="EMBL" id="LROR01000077">
    <property type="protein sequence ID" value="OBR91279.1"/>
    <property type="molecule type" value="Genomic_DNA"/>
</dbReference>
<feature type="domain" description="Peptidase U32 collagenase" evidence="1">
    <location>
        <begin position="381"/>
        <end position="496"/>
    </location>
</feature>
<evidence type="ECO:0000259" key="1">
    <source>
        <dbReference type="Pfam" id="PF12392"/>
    </source>
</evidence>
<dbReference type="AlphaFoldDB" id="A0A166SMV2"/>
<accession>A0A166SMV2</accession>